<organism evidence="1 2">
    <name type="scientific">Burkholderia multivorans</name>
    <dbReference type="NCBI Taxonomy" id="87883"/>
    <lineage>
        <taxon>Bacteria</taxon>
        <taxon>Pseudomonadati</taxon>
        <taxon>Pseudomonadota</taxon>
        <taxon>Betaproteobacteria</taxon>
        <taxon>Burkholderiales</taxon>
        <taxon>Burkholderiaceae</taxon>
        <taxon>Burkholderia</taxon>
        <taxon>Burkholderia cepacia complex</taxon>
    </lineage>
</organism>
<sequence>MPMKSSLVSGGITLGVTDLIPTVDWALGGFHGAVPTSASSLVATLIVAGLHAAYNALVARAAAKAAQQ</sequence>
<evidence type="ECO:0000313" key="1">
    <source>
        <dbReference type="EMBL" id="PRF54704.1"/>
    </source>
</evidence>
<accession>A0A2S9MBJ4</accession>
<dbReference type="EMBL" id="PVGH01000107">
    <property type="protein sequence ID" value="PRF54704.1"/>
    <property type="molecule type" value="Genomic_DNA"/>
</dbReference>
<gene>
    <name evidence="1" type="ORF">C6Q15_28530</name>
</gene>
<protein>
    <submittedName>
        <fullName evidence="1">Uncharacterized protein</fullName>
    </submittedName>
</protein>
<dbReference type="AlphaFoldDB" id="A0A2S9MBJ4"/>
<dbReference type="Proteomes" id="UP000238982">
    <property type="component" value="Unassembled WGS sequence"/>
</dbReference>
<dbReference type="RefSeq" id="WP_027787506.1">
    <property type="nucleotide sequence ID" value="NZ_JAHPMR010000010.1"/>
</dbReference>
<evidence type="ECO:0000313" key="2">
    <source>
        <dbReference type="Proteomes" id="UP000238982"/>
    </source>
</evidence>
<name>A0A2S9MBJ4_9BURK</name>
<proteinExistence type="predicted"/>
<reference evidence="1 2" key="1">
    <citation type="submission" date="2018-03" db="EMBL/GenBank/DDBJ databases">
        <authorList>
            <person name="Keele B.F."/>
        </authorList>
    </citation>
    <scope>NUCLEOTIDE SEQUENCE [LARGE SCALE GENOMIC DNA]</scope>
    <source>
        <strain evidence="1 2">AU19729</strain>
    </source>
</reference>
<comment type="caution">
    <text evidence="1">The sequence shown here is derived from an EMBL/GenBank/DDBJ whole genome shotgun (WGS) entry which is preliminary data.</text>
</comment>